<accession>A0A813FR41</accession>
<evidence type="ECO:0000256" key="1">
    <source>
        <dbReference type="ARBA" id="ARBA00004141"/>
    </source>
</evidence>
<evidence type="ECO:0000256" key="3">
    <source>
        <dbReference type="ARBA" id="ARBA00022568"/>
    </source>
</evidence>
<name>A0A813FR41_POLGL</name>
<feature type="transmembrane region" description="Helical" evidence="13">
    <location>
        <begin position="132"/>
        <end position="154"/>
    </location>
</feature>
<keyword evidence="6" id="KW-0106">Calcium</keyword>
<dbReference type="InterPro" id="IPR027359">
    <property type="entry name" value="Volt_channel_dom_sf"/>
</dbReference>
<gene>
    <name evidence="15" type="ORF">PGLA1383_LOCUS33647</name>
</gene>
<dbReference type="GO" id="GO:0001518">
    <property type="term" value="C:voltage-gated sodium channel complex"/>
    <property type="evidence" value="ECO:0007669"/>
    <property type="project" value="TreeGrafter"/>
</dbReference>
<keyword evidence="4" id="KW-0107">Calcium channel</keyword>
<feature type="domain" description="Ion transport" evidence="14">
    <location>
        <begin position="198"/>
        <end position="365"/>
    </location>
</feature>
<evidence type="ECO:0000256" key="7">
    <source>
        <dbReference type="ARBA" id="ARBA00022882"/>
    </source>
</evidence>
<dbReference type="PANTHER" id="PTHR45628:SF38">
    <property type="entry name" value="SODIUM CHANNEL PROTEIN"/>
    <property type="match status" value="1"/>
</dbReference>
<feature type="transmembrane region" description="Helical" evidence="13">
    <location>
        <begin position="227"/>
        <end position="245"/>
    </location>
</feature>
<organism evidence="15 16">
    <name type="scientific">Polarella glacialis</name>
    <name type="common">Dinoflagellate</name>
    <dbReference type="NCBI Taxonomy" id="89957"/>
    <lineage>
        <taxon>Eukaryota</taxon>
        <taxon>Sar</taxon>
        <taxon>Alveolata</taxon>
        <taxon>Dinophyceae</taxon>
        <taxon>Suessiales</taxon>
        <taxon>Suessiaceae</taxon>
        <taxon>Polarella</taxon>
    </lineage>
</organism>
<evidence type="ECO:0000256" key="5">
    <source>
        <dbReference type="ARBA" id="ARBA00022692"/>
    </source>
</evidence>
<evidence type="ECO:0000313" key="15">
    <source>
        <dbReference type="EMBL" id="CAE8615940.1"/>
    </source>
</evidence>
<feature type="transmembrane region" description="Helical" evidence="13">
    <location>
        <begin position="343"/>
        <end position="365"/>
    </location>
</feature>
<dbReference type="Gene3D" id="1.20.120.350">
    <property type="entry name" value="Voltage-gated potassium channels. Chain C"/>
    <property type="match status" value="2"/>
</dbReference>
<evidence type="ECO:0000256" key="11">
    <source>
        <dbReference type="ARBA" id="ARBA00023303"/>
    </source>
</evidence>
<feature type="compositionally biased region" description="Basic and acidic residues" evidence="12">
    <location>
        <begin position="30"/>
        <end position="50"/>
    </location>
</feature>
<dbReference type="Proteomes" id="UP000654075">
    <property type="component" value="Unassembled WGS sequence"/>
</dbReference>
<evidence type="ECO:0000256" key="12">
    <source>
        <dbReference type="SAM" id="MobiDB-lite"/>
    </source>
</evidence>
<dbReference type="PANTHER" id="PTHR45628">
    <property type="entry name" value="VOLTAGE-DEPENDENT CALCIUM CHANNEL TYPE A SUBUNIT ALPHA-1"/>
    <property type="match status" value="1"/>
</dbReference>
<evidence type="ECO:0000256" key="6">
    <source>
        <dbReference type="ARBA" id="ARBA00022837"/>
    </source>
</evidence>
<dbReference type="AlphaFoldDB" id="A0A813FR41"/>
<feature type="transmembrane region" description="Helical" evidence="13">
    <location>
        <begin position="265"/>
        <end position="298"/>
    </location>
</feature>
<feature type="transmembrane region" description="Helical" evidence="13">
    <location>
        <begin position="198"/>
        <end position="215"/>
    </location>
</feature>
<keyword evidence="2" id="KW-0813">Transport</keyword>
<dbReference type="OMA" id="IANAIEM"/>
<evidence type="ECO:0000256" key="10">
    <source>
        <dbReference type="ARBA" id="ARBA00023136"/>
    </source>
</evidence>
<dbReference type="Pfam" id="PF00520">
    <property type="entry name" value="Ion_trans"/>
    <property type="match status" value="2"/>
</dbReference>
<feature type="non-terminal residue" evidence="15">
    <location>
        <position position="374"/>
    </location>
</feature>
<feature type="non-terminal residue" evidence="15">
    <location>
        <position position="1"/>
    </location>
</feature>
<evidence type="ECO:0000313" key="16">
    <source>
        <dbReference type="Proteomes" id="UP000654075"/>
    </source>
</evidence>
<dbReference type="InterPro" id="IPR005821">
    <property type="entry name" value="Ion_trans_dom"/>
</dbReference>
<dbReference type="GO" id="GO:0005248">
    <property type="term" value="F:voltage-gated sodium channel activity"/>
    <property type="evidence" value="ECO:0007669"/>
    <property type="project" value="TreeGrafter"/>
</dbReference>
<dbReference type="OrthoDB" id="422578at2759"/>
<dbReference type="InterPro" id="IPR050599">
    <property type="entry name" value="VDCC_alpha-1_subunit"/>
</dbReference>
<reference evidence="15" key="1">
    <citation type="submission" date="2021-02" db="EMBL/GenBank/DDBJ databases">
        <authorList>
            <person name="Dougan E. K."/>
            <person name="Rhodes N."/>
            <person name="Thang M."/>
            <person name="Chan C."/>
        </authorList>
    </citation>
    <scope>NUCLEOTIDE SEQUENCE</scope>
</reference>
<evidence type="ECO:0000256" key="9">
    <source>
        <dbReference type="ARBA" id="ARBA00023065"/>
    </source>
</evidence>
<dbReference type="EMBL" id="CAJNNV010025754">
    <property type="protein sequence ID" value="CAE8615940.1"/>
    <property type="molecule type" value="Genomic_DNA"/>
</dbReference>
<keyword evidence="9" id="KW-0406">Ion transport</keyword>
<keyword evidence="16" id="KW-1185">Reference proteome</keyword>
<proteinExistence type="predicted"/>
<keyword evidence="10 13" id="KW-0472">Membrane</keyword>
<evidence type="ECO:0000256" key="13">
    <source>
        <dbReference type="SAM" id="Phobius"/>
    </source>
</evidence>
<evidence type="ECO:0000256" key="4">
    <source>
        <dbReference type="ARBA" id="ARBA00022673"/>
    </source>
</evidence>
<comment type="caution">
    <text evidence="15">The sequence shown here is derived from an EMBL/GenBank/DDBJ whole genome shotgun (WGS) entry which is preliminary data.</text>
</comment>
<keyword evidence="8 13" id="KW-1133">Transmembrane helix</keyword>
<evidence type="ECO:0000256" key="8">
    <source>
        <dbReference type="ARBA" id="ARBA00022989"/>
    </source>
</evidence>
<dbReference type="GO" id="GO:0005262">
    <property type="term" value="F:calcium channel activity"/>
    <property type="evidence" value="ECO:0007669"/>
    <property type="project" value="UniProtKB-KW"/>
</dbReference>
<dbReference type="SUPFAM" id="SSF81324">
    <property type="entry name" value="Voltage-gated potassium channels"/>
    <property type="match status" value="2"/>
</dbReference>
<dbReference type="GO" id="GO:0086002">
    <property type="term" value="P:cardiac muscle cell action potential involved in contraction"/>
    <property type="evidence" value="ECO:0007669"/>
    <property type="project" value="TreeGrafter"/>
</dbReference>
<keyword evidence="3" id="KW-0109">Calcium transport</keyword>
<feature type="region of interest" description="Disordered" evidence="12">
    <location>
        <begin position="30"/>
        <end position="52"/>
    </location>
</feature>
<keyword evidence="11" id="KW-0407">Ion channel</keyword>
<keyword evidence="5 13" id="KW-0812">Transmembrane</keyword>
<feature type="domain" description="Ion transport" evidence="14">
    <location>
        <begin position="67"/>
        <end position="184"/>
    </location>
</feature>
<sequence>VQERKERLAEVNEFWQERYHAMEKDILKAEDRRKEKDSELDQLSKGRSNDLLRPPPGPSCLLFVDGQVFNLIAAVIIIANAIEMCISLQNPDYFGSDLLFWLDTFFLCFYLVELLLRAILHQKGLLIGPCTHVWWHWLDLIIIVSGLVDLWMMAFGNHDGPSVLGYLRLLRLVRLARLLKLVRVFLNEDLSWAEGNKFQMFIMVVIFFNAILIGFETDFQSDSQSDCFYWVEQGLLTIFFFELLVRLRHYGCKFFYIHDDWAFNWLDFIIVASGVIDLWILSIVSFVAGLFGVEIPWVNRMWQITVTIRLARLLRVLRLVRLVREIPALYTLVTGILQAMQGISWVFVLALITLYSCALLFTRLIGHRLLLPDS</sequence>
<protein>
    <recommendedName>
        <fullName evidence="14">Ion transport domain-containing protein</fullName>
    </recommendedName>
</protein>
<comment type="subcellular location">
    <subcellularLocation>
        <location evidence="1">Membrane</location>
        <topology evidence="1">Multi-pass membrane protein</topology>
    </subcellularLocation>
</comment>
<keyword evidence="7" id="KW-0851">Voltage-gated channel</keyword>
<feature type="transmembrane region" description="Helical" evidence="13">
    <location>
        <begin position="68"/>
        <end position="86"/>
    </location>
</feature>
<feature type="transmembrane region" description="Helical" evidence="13">
    <location>
        <begin position="98"/>
        <end position="120"/>
    </location>
</feature>
<evidence type="ECO:0000259" key="14">
    <source>
        <dbReference type="Pfam" id="PF00520"/>
    </source>
</evidence>
<evidence type="ECO:0000256" key="2">
    <source>
        <dbReference type="ARBA" id="ARBA00022448"/>
    </source>
</evidence>